<protein>
    <recommendedName>
        <fullName evidence="4">YtxH domain-containing protein</fullName>
    </recommendedName>
</protein>
<feature type="compositionally biased region" description="Polar residues" evidence="1">
    <location>
        <begin position="97"/>
        <end position="118"/>
    </location>
</feature>
<proteinExistence type="predicted"/>
<accession>A0A0R2AF40</accession>
<evidence type="ECO:0000313" key="3">
    <source>
        <dbReference type="Proteomes" id="UP000051733"/>
    </source>
</evidence>
<dbReference type="AlphaFoldDB" id="A0A0R2AF40"/>
<dbReference type="PATRIC" id="fig|1423813.3.peg.1820"/>
<feature type="compositionally biased region" description="Basic and acidic residues" evidence="1">
    <location>
        <begin position="126"/>
        <end position="137"/>
    </location>
</feature>
<sequence length="137" mass="15416">MGGKLMKKGLAGLVVGGAVAFVAYRSLSESRKEQLRQTARQTWTDLKENAIDYALLAEDTAEEFLDNADDYKESFQEKVQNTSDKLSTKKDEALSHFSNDNFDEQTASIREQLSSVTREQPEEDIVIDKTDTESDQD</sequence>
<dbReference type="STRING" id="1423813.FC26_GL001792"/>
<feature type="region of interest" description="Disordered" evidence="1">
    <location>
        <begin position="97"/>
        <end position="137"/>
    </location>
</feature>
<gene>
    <name evidence="2" type="ORF">FC26_GL001792</name>
</gene>
<reference evidence="2 3" key="1">
    <citation type="journal article" date="2015" name="Genome Announc.">
        <title>Expanding the biotechnology potential of lactobacilli through comparative genomics of 213 strains and associated genera.</title>
        <authorList>
            <person name="Sun Z."/>
            <person name="Harris H.M."/>
            <person name="McCann A."/>
            <person name="Guo C."/>
            <person name="Argimon S."/>
            <person name="Zhang W."/>
            <person name="Yang X."/>
            <person name="Jeffery I.B."/>
            <person name="Cooney J.C."/>
            <person name="Kagawa T.F."/>
            <person name="Liu W."/>
            <person name="Song Y."/>
            <person name="Salvetti E."/>
            <person name="Wrobel A."/>
            <person name="Rasinkangas P."/>
            <person name="Parkhill J."/>
            <person name="Rea M.C."/>
            <person name="O'Sullivan O."/>
            <person name="Ritari J."/>
            <person name="Douillard F.P."/>
            <person name="Paul Ross R."/>
            <person name="Yang R."/>
            <person name="Briner A.E."/>
            <person name="Felis G.E."/>
            <person name="de Vos W.M."/>
            <person name="Barrangou R."/>
            <person name="Klaenhammer T.R."/>
            <person name="Caufield P.W."/>
            <person name="Cui Y."/>
            <person name="Zhang H."/>
            <person name="O'Toole P.W."/>
        </authorList>
    </citation>
    <scope>NUCLEOTIDE SEQUENCE [LARGE SCALE GENOMIC DNA]</scope>
    <source>
        <strain evidence="2 3">DSM 20634</strain>
    </source>
</reference>
<keyword evidence="3" id="KW-1185">Reference proteome</keyword>
<evidence type="ECO:0000313" key="2">
    <source>
        <dbReference type="EMBL" id="KRM61356.1"/>
    </source>
</evidence>
<dbReference type="Proteomes" id="UP000051733">
    <property type="component" value="Unassembled WGS sequence"/>
</dbReference>
<organism evidence="2 3">
    <name type="scientific">Paucilactobacillus vaccinostercus DSM 20634</name>
    <dbReference type="NCBI Taxonomy" id="1423813"/>
    <lineage>
        <taxon>Bacteria</taxon>
        <taxon>Bacillati</taxon>
        <taxon>Bacillota</taxon>
        <taxon>Bacilli</taxon>
        <taxon>Lactobacillales</taxon>
        <taxon>Lactobacillaceae</taxon>
        <taxon>Paucilactobacillus</taxon>
    </lineage>
</organism>
<evidence type="ECO:0000256" key="1">
    <source>
        <dbReference type="SAM" id="MobiDB-lite"/>
    </source>
</evidence>
<evidence type="ECO:0008006" key="4">
    <source>
        <dbReference type="Google" id="ProtNLM"/>
    </source>
</evidence>
<dbReference type="EMBL" id="AYYY01000027">
    <property type="protein sequence ID" value="KRM61356.1"/>
    <property type="molecule type" value="Genomic_DNA"/>
</dbReference>
<name>A0A0R2AF40_9LACO</name>
<comment type="caution">
    <text evidence="2">The sequence shown here is derived from an EMBL/GenBank/DDBJ whole genome shotgun (WGS) entry which is preliminary data.</text>
</comment>